<gene>
    <name evidence="2" type="ORF">VSDG_03201</name>
</gene>
<feature type="compositionally biased region" description="Basic residues" evidence="1">
    <location>
        <begin position="248"/>
        <end position="266"/>
    </location>
</feature>
<evidence type="ECO:0000256" key="1">
    <source>
        <dbReference type="SAM" id="MobiDB-lite"/>
    </source>
</evidence>
<name>A0A423WBA8_CYTCH</name>
<feature type="compositionally biased region" description="Basic and acidic residues" evidence="1">
    <location>
        <begin position="76"/>
        <end position="104"/>
    </location>
</feature>
<sequence length="396" mass="43164">MSRHRDDRDRGRSCYGAHRSKRDHADTTVDSGYGGSAIAATPKPSGEDASWPYHVESARHSLESSRRASPSQGHHGLNEEDAAHNKHKDSDSDTDYDPRDKYYIDVDDEEYENISFRKGEASKDDHVSKDGRERLESDTSSVTGRSSRDRYQEKTASFRRRHDRASSTGSKPTARHKKHSPRDSDTTSTRTDSQDRRSPASSRKPRSKASVASHSRHVSDYRSLSPIPSEWGDSDDSSSPVRPQMKSKPSRRGPRNSRSAGSRKSHGTTAGMIDPDGETASSFLQKLTRGVDVKSVGKVGLDAAAVAAIKVVFGNSVPWQQRIPKTISAGASAAIMDFVVKKTSFQPKGMMGSIFARHFVEIILSNLVVNPVSAKVTGATQNLTGGGKMAGAVRAT</sequence>
<accession>A0A423WBA8</accession>
<reference evidence="2 3" key="1">
    <citation type="submission" date="2015-09" db="EMBL/GenBank/DDBJ databases">
        <title>Host preference determinants of Valsa canker pathogens revealed by comparative genomics.</title>
        <authorList>
            <person name="Yin Z."/>
            <person name="Huang L."/>
        </authorList>
    </citation>
    <scope>NUCLEOTIDE SEQUENCE [LARGE SCALE GENOMIC DNA]</scope>
    <source>
        <strain evidence="2 3">YSFL</strain>
    </source>
</reference>
<dbReference type="STRING" id="252740.A0A423WBA8"/>
<comment type="caution">
    <text evidence="2">The sequence shown here is derived from an EMBL/GenBank/DDBJ whole genome shotgun (WGS) entry which is preliminary data.</text>
</comment>
<dbReference type="EMBL" id="LJZO01000008">
    <property type="protein sequence ID" value="ROW00654.1"/>
    <property type="molecule type" value="Genomic_DNA"/>
</dbReference>
<dbReference type="Proteomes" id="UP000284375">
    <property type="component" value="Unassembled WGS sequence"/>
</dbReference>
<proteinExistence type="predicted"/>
<feature type="compositionally biased region" description="Basic and acidic residues" evidence="1">
    <location>
        <begin position="56"/>
        <end position="66"/>
    </location>
</feature>
<feature type="region of interest" description="Disordered" evidence="1">
    <location>
        <begin position="1"/>
        <end position="277"/>
    </location>
</feature>
<evidence type="ECO:0000313" key="3">
    <source>
        <dbReference type="Proteomes" id="UP000284375"/>
    </source>
</evidence>
<dbReference type="OrthoDB" id="5243384at2759"/>
<organism evidence="2 3">
    <name type="scientific">Cytospora chrysosperma</name>
    <name type="common">Cytospora canker fungus</name>
    <name type="synonym">Sphaeria chrysosperma</name>
    <dbReference type="NCBI Taxonomy" id="252740"/>
    <lineage>
        <taxon>Eukaryota</taxon>
        <taxon>Fungi</taxon>
        <taxon>Dikarya</taxon>
        <taxon>Ascomycota</taxon>
        <taxon>Pezizomycotina</taxon>
        <taxon>Sordariomycetes</taxon>
        <taxon>Sordariomycetidae</taxon>
        <taxon>Diaporthales</taxon>
        <taxon>Cytosporaceae</taxon>
        <taxon>Cytospora</taxon>
    </lineage>
</organism>
<protein>
    <submittedName>
        <fullName evidence="2">Uncharacterized protein</fullName>
    </submittedName>
</protein>
<evidence type="ECO:0000313" key="2">
    <source>
        <dbReference type="EMBL" id="ROW00654.1"/>
    </source>
</evidence>
<feature type="compositionally biased region" description="Basic and acidic residues" evidence="1">
    <location>
        <begin position="115"/>
        <end position="137"/>
    </location>
</feature>
<keyword evidence="3" id="KW-1185">Reference proteome</keyword>
<dbReference type="AlphaFoldDB" id="A0A423WBA8"/>
<feature type="compositionally biased region" description="Basic and acidic residues" evidence="1">
    <location>
        <begin position="1"/>
        <end position="12"/>
    </location>
</feature>